<dbReference type="AlphaFoldDB" id="K2PKL0"/>
<dbReference type="PANTHER" id="PTHR24421:SF10">
    <property type="entry name" value="NITRATE_NITRITE SENSOR PROTEIN NARQ"/>
    <property type="match status" value="1"/>
</dbReference>
<keyword evidence="9" id="KW-1185">Reference proteome</keyword>
<keyword evidence="5" id="KW-0902">Two-component regulatory system</keyword>
<dbReference type="GO" id="GO:0000160">
    <property type="term" value="P:phosphorelay signal transduction system"/>
    <property type="evidence" value="ECO:0007669"/>
    <property type="project" value="UniProtKB-KW"/>
</dbReference>
<evidence type="ECO:0000256" key="4">
    <source>
        <dbReference type="ARBA" id="ARBA00022777"/>
    </source>
</evidence>
<evidence type="ECO:0000256" key="1">
    <source>
        <dbReference type="ARBA" id="ARBA00000085"/>
    </source>
</evidence>
<dbReference type="eggNOG" id="COG4585">
    <property type="taxonomic scope" value="Bacteria"/>
</dbReference>
<evidence type="ECO:0000313" key="9">
    <source>
        <dbReference type="Proteomes" id="UP000007374"/>
    </source>
</evidence>
<evidence type="ECO:0000256" key="6">
    <source>
        <dbReference type="SAM" id="Phobius"/>
    </source>
</evidence>
<keyword evidence="4 8" id="KW-0418">Kinase</keyword>
<dbReference type="EMBL" id="AMSI01000010">
    <property type="protein sequence ID" value="EKF41607.1"/>
    <property type="molecule type" value="Genomic_DNA"/>
</dbReference>
<dbReference type="InterPro" id="IPR036890">
    <property type="entry name" value="HATPase_C_sf"/>
</dbReference>
<feature type="transmembrane region" description="Helical" evidence="6">
    <location>
        <begin position="377"/>
        <end position="397"/>
    </location>
</feature>
<evidence type="ECO:0000313" key="8">
    <source>
        <dbReference type="EMBL" id="EKF41607.1"/>
    </source>
</evidence>
<comment type="caution">
    <text evidence="8">The sequence shown here is derived from an EMBL/GenBank/DDBJ whole genome shotgun (WGS) entry which is preliminary data.</text>
</comment>
<keyword evidence="6" id="KW-1133">Transmembrane helix</keyword>
<dbReference type="Proteomes" id="UP000007374">
    <property type="component" value="Unassembled WGS sequence"/>
</dbReference>
<keyword evidence="6" id="KW-0472">Membrane</keyword>
<protein>
    <recommendedName>
        <fullName evidence="2">histidine kinase</fullName>
        <ecNumber evidence="2">2.7.13.3</ecNumber>
    </recommendedName>
</protein>
<proteinExistence type="predicted"/>
<dbReference type="Gene3D" id="3.30.565.10">
    <property type="entry name" value="Histidine kinase-like ATPase, C-terminal domain"/>
    <property type="match status" value="1"/>
</dbReference>
<dbReference type="RefSeq" id="WP_009451261.1">
    <property type="nucleotide sequence ID" value="NZ_AMSI01000010.1"/>
</dbReference>
<evidence type="ECO:0000256" key="5">
    <source>
        <dbReference type="ARBA" id="ARBA00023012"/>
    </source>
</evidence>
<dbReference type="SMART" id="SM00387">
    <property type="entry name" value="HATPase_c"/>
    <property type="match status" value="1"/>
</dbReference>
<dbReference type="STRING" id="721133.SAMN05216176_110143"/>
<feature type="transmembrane region" description="Helical" evidence="6">
    <location>
        <begin position="160"/>
        <end position="180"/>
    </location>
</feature>
<dbReference type="EC" id="2.7.13.3" evidence="2"/>
<accession>K2PKL0</accession>
<feature type="transmembrane region" description="Helical" evidence="6">
    <location>
        <begin position="313"/>
        <end position="335"/>
    </location>
</feature>
<reference evidence="8 9" key="1">
    <citation type="journal article" date="2012" name="J. Bacteriol.">
        <title>Genome Sequence of Nitratireductor indicus Type Strain C115.</title>
        <authorList>
            <person name="Lai Q."/>
            <person name="Li G."/>
            <person name="Yu Z."/>
            <person name="Shao Z."/>
        </authorList>
    </citation>
    <scope>NUCLEOTIDE SEQUENCE [LARGE SCALE GENOMIC DNA]</scope>
    <source>
        <strain evidence="8 9">C115</strain>
    </source>
</reference>
<name>K2PKL0_9HYPH</name>
<feature type="transmembrane region" description="Helical" evidence="6">
    <location>
        <begin position="20"/>
        <end position="42"/>
    </location>
</feature>
<sequence>MALASGSHSGILLGIRPSPIVILTAALGIALLATGISLYLVASQSWLGVKLGLDTDGAVVIESLQRADIPIQIMPGDRLQAIGFPGSEPIALQPLDITEEPDTLETYDLLNTFLSRQEALSTILAQPIVVLHLRNARDEPYEAAVSPTDGRALSSLPPEYWIQIAVGIAGMLIGAWILALRRRDASALCLFLTGLGLMISALASSIYTTRELAIQGELFRVLGFINQSGTYSFGAALICLFLNYPNRIVPRGVPLLIWTVSLIWIVANQFQLFPSQAAGTYGLMAIDFALIGICIAIQIYLSRKNPLARAALGWFGLFVLCGTGVFVFAIAAPLLLGLEPGMSQGQAFGIILLIYVGLALGVARYRLFDLGTWAFRLGTYFLGALLLIGLDAFLIYGVAIERAPAFGIALLTVALIYLPFRDYLGRRLRGGEALNSSRFRQIVDIALTRAGREQTGEWHRLLNDYFNPLTLESADWSASAALIDDGLALMIPGHRTLEPLKLSYANGGRRLFSQQDAERAQELIDLMRHALDSRDAHEQGVKQERGRIARDLHDNIGAQLLRTLHSNDPQRKDAIVGETLADLREIISNAQGHGIGLDEILAELRFETDERLALAGLHLEWAADCSSATAVSAGLAHTLRSIIREAASNTIRHARATGLKVEISERQNRIDLLIIDDGIGFPDETLQSSRGLNNINLRTLTHGGSVAISGRNGARIEASFPMERSAVNG</sequence>
<feature type="transmembrane region" description="Helical" evidence="6">
    <location>
        <begin position="187"/>
        <end position="207"/>
    </location>
</feature>
<gene>
    <name evidence="8" type="ORF">NA8A_15401</name>
</gene>
<keyword evidence="6" id="KW-0812">Transmembrane</keyword>
<organism evidence="8 9">
    <name type="scientific">Nitratireductor indicus C115</name>
    <dbReference type="NCBI Taxonomy" id="1231190"/>
    <lineage>
        <taxon>Bacteria</taxon>
        <taxon>Pseudomonadati</taxon>
        <taxon>Pseudomonadota</taxon>
        <taxon>Alphaproteobacteria</taxon>
        <taxon>Hyphomicrobiales</taxon>
        <taxon>Phyllobacteriaceae</taxon>
        <taxon>Nitratireductor</taxon>
    </lineage>
</organism>
<dbReference type="GO" id="GO:0004673">
    <property type="term" value="F:protein histidine kinase activity"/>
    <property type="evidence" value="ECO:0007669"/>
    <property type="project" value="UniProtKB-EC"/>
</dbReference>
<dbReference type="CDD" id="cd16917">
    <property type="entry name" value="HATPase_UhpB-NarQ-NarX-like"/>
    <property type="match status" value="1"/>
</dbReference>
<feature type="transmembrane region" description="Helical" evidence="6">
    <location>
        <begin position="347"/>
        <end position="365"/>
    </location>
</feature>
<feature type="transmembrane region" description="Helical" evidence="6">
    <location>
        <begin position="279"/>
        <end position="301"/>
    </location>
</feature>
<comment type="catalytic activity">
    <reaction evidence="1">
        <text>ATP + protein L-histidine = ADP + protein N-phospho-L-histidine.</text>
        <dbReference type="EC" id="2.7.13.3"/>
    </reaction>
</comment>
<feature type="domain" description="Histidine kinase/HSP90-like ATPase" evidence="7">
    <location>
        <begin position="634"/>
        <end position="724"/>
    </location>
</feature>
<feature type="transmembrane region" description="Helical" evidence="6">
    <location>
        <begin position="403"/>
        <end position="420"/>
    </location>
</feature>
<feature type="transmembrane region" description="Helical" evidence="6">
    <location>
        <begin position="255"/>
        <end position="273"/>
    </location>
</feature>
<dbReference type="InterPro" id="IPR050482">
    <property type="entry name" value="Sensor_HK_TwoCompSys"/>
</dbReference>
<dbReference type="OrthoDB" id="9797605at2"/>
<dbReference type="PATRIC" id="fig|1231190.3.peg.3191"/>
<keyword evidence="3" id="KW-0808">Transferase</keyword>
<dbReference type="Pfam" id="PF02518">
    <property type="entry name" value="HATPase_c"/>
    <property type="match status" value="1"/>
</dbReference>
<dbReference type="SUPFAM" id="SSF55874">
    <property type="entry name" value="ATPase domain of HSP90 chaperone/DNA topoisomerase II/histidine kinase"/>
    <property type="match status" value="1"/>
</dbReference>
<evidence type="ECO:0000259" key="7">
    <source>
        <dbReference type="SMART" id="SM00387"/>
    </source>
</evidence>
<dbReference type="PANTHER" id="PTHR24421">
    <property type="entry name" value="NITRATE/NITRITE SENSOR PROTEIN NARX-RELATED"/>
    <property type="match status" value="1"/>
</dbReference>
<feature type="transmembrane region" description="Helical" evidence="6">
    <location>
        <begin position="219"/>
        <end position="243"/>
    </location>
</feature>
<evidence type="ECO:0000256" key="2">
    <source>
        <dbReference type="ARBA" id="ARBA00012438"/>
    </source>
</evidence>
<dbReference type="InterPro" id="IPR003594">
    <property type="entry name" value="HATPase_dom"/>
</dbReference>
<evidence type="ECO:0000256" key="3">
    <source>
        <dbReference type="ARBA" id="ARBA00022679"/>
    </source>
</evidence>